<protein>
    <submittedName>
        <fullName evidence="12">Transposase</fullName>
    </submittedName>
</protein>
<feature type="domain" description="Insertion element IS150 protein InsJ-like helix-turn-helix" evidence="3">
    <location>
        <begin position="131"/>
        <end position="184"/>
    </location>
</feature>
<evidence type="ECO:0000313" key="11">
    <source>
        <dbReference type="EMBL" id="MBB1069398.1"/>
    </source>
</evidence>
<evidence type="ECO:0000313" key="9">
    <source>
        <dbReference type="EMBL" id="MBB1069359.1"/>
    </source>
</evidence>
<organism evidence="12 22">
    <name type="scientific">Limosilactobacillus albertensis</name>
    <dbReference type="NCBI Taxonomy" id="2759752"/>
    <lineage>
        <taxon>Bacteria</taxon>
        <taxon>Bacillati</taxon>
        <taxon>Bacillota</taxon>
        <taxon>Bacilli</taxon>
        <taxon>Lactobacillales</taxon>
        <taxon>Lactobacillaceae</taxon>
        <taxon>Limosilactobacillus</taxon>
    </lineage>
</organism>
<evidence type="ECO:0000313" key="21">
    <source>
        <dbReference type="EMBL" id="MBB1070691.1"/>
    </source>
</evidence>
<comment type="similarity">
    <text evidence="1">Belongs to the IS150/IS1296 orfA family.</text>
</comment>
<dbReference type="PANTHER" id="PTHR33795:SF1">
    <property type="entry name" value="INSERTION ELEMENT IS150 PROTEIN INSJ"/>
    <property type="match status" value="1"/>
</dbReference>
<evidence type="ECO:0000313" key="7">
    <source>
        <dbReference type="EMBL" id="MBB1069351.1"/>
    </source>
</evidence>
<dbReference type="EMBL" id="JACIVC010000059">
    <property type="protein sequence ID" value="MBB1069745.1"/>
    <property type="molecule type" value="Genomic_DNA"/>
</dbReference>
<dbReference type="EMBL" id="JACIVC010000058">
    <property type="protein sequence ID" value="MBB1069728.1"/>
    <property type="molecule type" value="Genomic_DNA"/>
</dbReference>
<dbReference type="EMBL" id="JACIVC010000054">
    <property type="protein sequence ID" value="MBB1069405.1"/>
    <property type="molecule type" value="Genomic_DNA"/>
</dbReference>
<evidence type="ECO:0000256" key="2">
    <source>
        <dbReference type="SAM" id="Coils"/>
    </source>
</evidence>
<dbReference type="EMBL" id="JACIVC010000046">
    <property type="protein sequence ID" value="MBB1069155.1"/>
    <property type="molecule type" value="Genomic_DNA"/>
</dbReference>
<dbReference type="EMBL" id="JACIVC010000050">
    <property type="protein sequence ID" value="MBB1069351.1"/>
    <property type="molecule type" value="Genomic_DNA"/>
</dbReference>
<dbReference type="SUPFAM" id="SSF48295">
    <property type="entry name" value="TrpR-like"/>
    <property type="match status" value="2"/>
</dbReference>
<dbReference type="EMBL" id="JACIVC010000057">
    <property type="protein sequence ID" value="MBB1069699.1"/>
    <property type="molecule type" value="Genomic_DNA"/>
</dbReference>
<dbReference type="EMBL" id="JACIVC010000056">
    <property type="protein sequence ID" value="MBB1069673.1"/>
    <property type="molecule type" value="Genomic_DNA"/>
</dbReference>
<dbReference type="Gene3D" id="1.10.10.10">
    <property type="entry name" value="Winged helix-like DNA-binding domain superfamily/Winged helix DNA-binding domain"/>
    <property type="match status" value="2"/>
</dbReference>
<evidence type="ECO:0000313" key="17">
    <source>
        <dbReference type="EMBL" id="MBB1069728.1"/>
    </source>
</evidence>
<dbReference type="InterPro" id="IPR010921">
    <property type="entry name" value="Trp_repressor/repl_initiator"/>
</dbReference>
<evidence type="ECO:0000259" key="3">
    <source>
        <dbReference type="Pfam" id="PF13518"/>
    </source>
</evidence>
<dbReference type="AlphaFoldDB" id="A0A7W3Y8G2"/>
<dbReference type="GO" id="GO:0043565">
    <property type="term" value="F:sequence-specific DNA binding"/>
    <property type="evidence" value="ECO:0007669"/>
    <property type="project" value="InterPro"/>
</dbReference>
<keyword evidence="22" id="KW-1185">Reference proteome</keyword>
<evidence type="ECO:0000313" key="5">
    <source>
        <dbReference type="EMBL" id="MBB1069156.1"/>
    </source>
</evidence>
<dbReference type="EMBL" id="JACIVC010000053">
    <property type="protein sequence ID" value="MBB1069403.1"/>
    <property type="molecule type" value="Genomic_DNA"/>
</dbReference>
<evidence type="ECO:0000313" key="16">
    <source>
        <dbReference type="EMBL" id="MBB1069699.1"/>
    </source>
</evidence>
<evidence type="ECO:0000313" key="10">
    <source>
        <dbReference type="EMBL" id="MBB1069361.1"/>
    </source>
</evidence>
<evidence type="ECO:0000313" key="20">
    <source>
        <dbReference type="EMBL" id="MBB1070573.1"/>
    </source>
</evidence>
<dbReference type="PANTHER" id="PTHR33795">
    <property type="entry name" value="INSERTION ELEMENT IS150 PROTEIN INSJ"/>
    <property type="match status" value="1"/>
</dbReference>
<dbReference type="EMBL" id="JACIVC010000053">
    <property type="protein sequence ID" value="MBB1069398.1"/>
    <property type="molecule type" value="Genomic_DNA"/>
</dbReference>
<dbReference type="EMBL" id="JACIVC010000051">
    <property type="protein sequence ID" value="MBB1069359.1"/>
    <property type="molecule type" value="Genomic_DNA"/>
</dbReference>
<accession>A0A7W3Y8G2</accession>
<dbReference type="EMBL" id="JACIVC010000048">
    <property type="protein sequence ID" value="MBB1069194.1"/>
    <property type="molecule type" value="Genomic_DNA"/>
</dbReference>
<dbReference type="EMBL" id="JACIVC010000047">
    <property type="protein sequence ID" value="MBB1069156.1"/>
    <property type="molecule type" value="Genomic_DNA"/>
</dbReference>
<proteinExistence type="inferred from homology"/>
<dbReference type="EMBL" id="JACIVC010000072">
    <property type="protein sequence ID" value="MBB1070691.1"/>
    <property type="molecule type" value="Genomic_DNA"/>
</dbReference>
<comment type="caution">
    <text evidence="12">The sequence shown here is derived from an EMBL/GenBank/DDBJ whole genome shotgun (WGS) entry which is preliminary data.</text>
</comment>
<name>A0A7W3Y8G2_9LACO</name>
<dbReference type="EMBL" id="JACIVC010000067">
    <property type="protein sequence ID" value="MBB1070395.1"/>
    <property type="molecule type" value="Genomic_DNA"/>
</dbReference>
<evidence type="ECO:0000313" key="19">
    <source>
        <dbReference type="EMBL" id="MBB1070395.1"/>
    </source>
</evidence>
<evidence type="ECO:0000313" key="22">
    <source>
        <dbReference type="Proteomes" id="UP000518316"/>
    </source>
</evidence>
<dbReference type="EMBL" id="JACIVC010000051">
    <property type="protein sequence ID" value="MBB1069353.1"/>
    <property type="molecule type" value="Genomic_DNA"/>
</dbReference>
<feature type="coiled-coil region" evidence="2">
    <location>
        <begin position="192"/>
        <end position="219"/>
    </location>
</feature>
<sequence>MVFVSSYSTTEKLKLLSSYQDSDYNLGVFADYHGVRTANLTKWIKQFLLAGLAGLIRPKHNQRYTFKTKIAAVKDYQVNGLSRQEILIKYKIRNISQLSQWIIQYNSDKLTVAYATRKRVKKMGRKVSFDEKKQIVQWTIEHQNNYQEAANKYDVSYQRVYSWVRKYSQNHDWQALKDNRGRNKGKKPTTELERLRKRVRELEAEKRESEVQIAFAKKLVEIRNREVHRPDDIKRFRK</sequence>
<evidence type="ECO:0000313" key="4">
    <source>
        <dbReference type="EMBL" id="MBB1069155.1"/>
    </source>
</evidence>
<dbReference type="InterPro" id="IPR036388">
    <property type="entry name" value="WH-like_DNA-bd_sf"/>
</dbReference>
<evidence type="ECO:0000313" key="6">
    <source>
        <dbReference type="EMBL" id="MBB1069194.1"/>
    </source>
</evidence>
<dbReference type="InterPro" id="IPR055247">
    <property type="entry name" value="InsJ-like_HTH"/>
</dbReference>
<dbReference type="EMBL" id="JACIVC010000069">
    <property type="protein sequence ID" value="MBB1070573.1"/>
    <property type="molecule type" value="Genomic_DNA"/>
</dbReference>
<dbReference type="Pfam" id="PF13518">
    <property type="entry name" value="HTH_28"/>
    <property type="match status" value="1"/>
</dbReference>
<evidence type="ECO:0000313" key="12">
    <source>
        <dbReference type="EMBL" id="MBB1069403.1"/>
    </source>
</evidence>
<evidence type="ECO:0000313" key="8">
    <source>
        <dbReference type="EMBL" id="MBB1069353.1"/>
    </source>
</evidence>
<dbReference type="InterPro" id="IPR052057">
    <property type="entry name" value="IS150/IS1296_orfA-like"/>
</dbReference>
<evidence type="ECO:0000313" key="14">
    <source>
        <dbReference type="EMBL" id="MBB1069604.1"/>
    </source>
</evidence>
<dbReference type="Proteomes" id="UP000518316">
    <property type="component" value="Unassembled WGS sequence"/>
</dbReference>
<evidence type="ECO:0000313" key="15">
    <source>
        <dbReference type="EMBL" id="MBB1069673.1"/>
    </source>
</evidence>
<evidence type="ECO:0000256" key="1">
    <source>
        <dbReference type="ARBA" id="ARBA00038232"/>
    </source>
</evidence>
<dbReference type="EMBL" id="JACIVC010000052">
    <property type="protein sequence ID" value="MBB1069361.1"/>
    <property type="molecule type" value="Genomic_DNA"/>
</dbReference>
<evidence type="ECO:0000313" key="18">
    <source>
        <dbReference type="EMBL" id="MBB1069745.1"/>
    </source>
</evidence>
<evidence type="ECO:0000313" key="13">
    <source>
        <dbReference type="EMBL" id="MBB1069405.1"/>
    </source>
</evidence>
<reference evidence="12 22" key="1">
    <citation type="submission" date="2020-07" db="EMBL/GenBank/DDBJ databases">
        <title>Description of Limosilactobacillus balticus sp. nov., Limosilactobacillus agrestis sp. nov., Limosilactobacillus albertensis sp. nov., Limosilactobacillus rudii sp. nov., Limosilactobacillus fastidiosus sp. nov., five novel Limosilactobacillus species isolated from the vertebrate gastrointestinal tract, and proposal of 6 subspecies of Limosilactobacillus reuteri adapted to the gastrointestinal tract of specific vertebrate hosts.</title>
        <authorList>
            <person name="Li F."/>
            <person name="Cheng C."/>
            <person name="Zheng J."/>
            <person name="Quevedo R.M."/>
            <person name="Li J."/>
            <person name="Roos S."/>
            <person name="Gaenzle M.G."/>
            <person name="Walter J."/>
        </authorList>
    </citation>
    <scope>NUCLEOTIDE SEQUENCE [LARGE SCALE GENOMIC DNA]</scope>
    <source>
        <strain evidence="12 22">RRLNB_1_1</strain>
    </source>
</reference>
<dbReference type="EMBL" id="JACIVC010000055">
    <property type="protein sequence ID" value="MBB1069604.1"/>
    <property type="molecule type" value="Genomic_DNA"/>
</dbReference>
<keyword evidence="2" id="KW-0175">Coiled coil</keyword>
<gene>
    <name evidence="4" type="ORF">H5S40_03145</name>
    <name evidence="5" type="ORF">H5S40_03170</name>
    <name evidence="6" type="ORF">H5S40_03370</name>
    <name evidence="7" type="ORF">H5S40_04170</name>
    <name evidence="8" type="ORF">H5S40_04180</name>
    <name evidence="9" type="ORF">H5S40_04210</name>
    <name evidence="10" type="ORF">H5S40_04220</name>
    <name evidence="11" type="ORF">H5S40_04420</name>
    <name evidence="12" type="ORF">H5S40_04450</name>
    <name evidence="13" type="ORF">H5S40_04460</name>
    <name evidence="14" type="ORF">H5S40_05460</name>
    <name evidence="15" type="ORF">H5S40_05855</name>
    <name evidence="16" type="ORF">H5S40_05985</name>
    <name evidence="17" type="ORF">H5S40_06135</name>
    <name evidence="18" type="ORF">H5S40_06220</name>
    <name evidence="19" type="ORF">H5S40_09550</name>
    <name evidence="20" type="ORF">H5S40_10490</name>
    <name evidence="21" type="ORF">H5S40_11105</name>
</gene>